<sequence>MGVTARAAPSWALWTYSAMGERAQANQAALEGHQSGSQVGPPVMSEVLTFGLKVQFLVPGERCSHDESVPEHDPFPMDQRFKASETGSDEARKQIGLELWRNLRILTGFANVACKDIPGHDNETSPMGPVLSSILPKYNFWRIRLGKDVEPLCFPDADGQGCAWQDRESPLRFWAWRSTEVSSPVFATSSNSKKDLGWIRTTEVQDLKIDSFCRVLTKGMRINTSANTGTQEQPNSCGLSIYVGLGGKPIPEPTIRRFITVVWLLEHALFKLCAPWRREDHDSKMLSAHSLLTNVHPESLPESGPAELEELLGARLQQAIPADRLRRTWYIWHVSAGVLPKIIEEFGLSGCISIPGSTGHSVPHAIQINHASSTLRPGEIKSWTNVCLRLFHLCHSYEHQHVHRWRLKSMVELVVDALNKDHYDGSDTAGLVLLQMLGLKEDVPVWMDAQQRWSEEQTVGFLQRDPFVPPQVPRGVAVIAKVVEKKGSPISRVRRT</sequence>
<feature type="region of interest" description="Disordered" evidence="1">
    <location>
        <begin position="65"/>
        <end position="89"/>
    </location>
</feature>
<proteinExistence type="predicted"/>
<organism evidence="2 3">
    <name type="scientific">Coniochaeta pulveracea</name>
    <dbReference type="NCBI Taxonomy" id="177199"/>
    <lineage>
        <taxon>Eukaryota</taxon>
        <taxon>Fungi</taxon>
        <taxon>Dikarya</taxon>
        <taxon>Ascomycota</taxon>
        <taxon>Pezizomycotina</taxon>
        <taxon>Sordariomycetes</taxon>
        <taxon>Sordariomycetidae</taxon>
        <taxon>Coniochaetales</taxon>
        <taxon>Coniochaetaceae</taxon>
        <taxon>Coniochaeta</taxon>
    </lineage>
</organism>
<dbReference type="OrthoDB" id="412402at2759"/>
<reference evidence="2 3" key="1">
    <citation type="submission" date="2018-08" db="EMBL/GenBank/DDBJ databases">
        <title>Draft genome of the lignicolous fungus Coniochaeta pulveracea.</title>
        <authorList>
            <person name="Borstlap C.J."/>
            <person name="De Witt R.N."/>
            <person name="Botha A."/>
            <person name="Volschenk H."/>
        </authorList>
    </citation>
    <scope>NUCLEOTIDE SEQUENCE [LARGE SCALE GENOMIC DNA]</scope>
    <source>
        <strain evidence="2 3">CAB683</strain>
    </source>
</reference>
<accession>A0A420YNX1</accession>
<protein>
    <submittedName>
        <fullName evidence="2">Uncharacterized protein</fullName>
    </submittedName>
</protein>
<evidence type="ECO:0000313" key="2">
    <source>
        <dbReference type="EMBL" id="RKU49516.1"/>
    </source>
</evidence>
<name>A0A420YNX1_9PEZI</name>
<dbReference type="Proteomes" id="UP000275385">
    <property type="component" value="Unassembled WGS sequence"/>
</dbReference>
<comment type="caution">
    <text evidence="2">The sequence shown here is derived from an EMBL/GenBank/DDBJ whole genome shotgun (WGS) entry which is preliminary data.</text>
</comment>
<dbReference type="AlphaFoldDB" id="A0A420YNX1"/>
<evidence type="ECO:0000313" key="3">
    <source>
        <dbReference type="Proteomes" id="UP000275385"/>
    </source>
</evidence>
<dbReference type="STRING" id="177199.A0A420YNX1"/>
<dbReference type="EMBL" id="QVQW01000001">
    <property type="protein sequence ID" value="RKU49516.1"/>
    <property type="molecule type" value="Genomic_DNA"/>
</dbReference>
<gene>
    <name evidence="2" type="ORF">DL546_008825</name>
</gene>
<keyword evidence="3" id="KW-1185">Reference proteome</keyword>
<evidence type="ECO:0000256" key="1">
    <source>
        <dbReference type="SAM" id="MobiDB-lite"/>
    </source>
</evidence>